<dbReference type="EMBL" id="JAHLPM010000002">
    <property type="protein sequence ID" value="MBU5436980.1"/>
    <property type="molecule type" value="Genomic_DNA"/>
</dbReference>
<comment type="caution">
    <text evidence="1">The sequence shown here is derived from an EMBL/GenBank/DDBJ whole genome shotgun (WGS) entry which is preliminary data.</text>
</comment>
<accession>A0ABS6E251</accession>
<evidence type="ECO:0000313" key="2">
    <source>
        <dbReference type="Proteomes" id="UP000749471"/>
    </source>
</evidence>
<dbReference type="InterPro" id="IPR024211">
    <property type="entry name" value="DUF3841"/>
</dbReference>
<reference evidence="1 2" key="1">
    <citation type="submission" date="2021-06" db="EMBL/GenBank/DDBJ databases">
        <authorList>
            <person name="Sun Q."/>
            <person name="Li D."/>
        </authorList>
    </citation>
    <scope>NUCLEOTIDE SEQUENCE [LARGE SCALE GENOMIC DNA]</scope>
    <source>
        <strain evidence="1 2">MSJ-40</strain>
    </source>
</reference>
<organism evidence="1 2">
    <name type="scientific">Tissierella simiarum</name>
    <dbReference type="NCBI Taxonomy" id="2841534"/>
    <lineage>
        <taxon>Bacteria</taxon>
        <taxon>Bacillati</taxon>
        <taxon>Bacillota</taxon>
        <taxon>Tissierellia</taxon>
        <taxon>Tissierellales</taxon>
        <taxon>Tissierellaceae</taxon>
        <taxon>Tissierella</taxon>
    </lineage>
</organism>
<gene>
    <name evidence="1" type="ORF">KQI42_03100</name>
</gene>
<proteinExistence type="predicted"/>
<keyword evidence="2" id="KW-1185">Reference proteome</keyword>
<name>A0ABS6E251_9FIRM</name>
<protein>
    <submittedName>
        <fullName evidence="1">DUF3841 domain-containing protein</fullName>
    </submittedName>
</protein>
<dbReference type="Proteomes" id="UP000749471">
    <property type="component" value="Unassembled WGS sequence"/>
</dbReference>
<dbReference type="Pfam" id="PF12952">
    <property type="entry name" value="DUF3841"/>
    <property type="match status" value="1"/>
</dbReference>
<sequence length="191" mass="22876">MEYSNTNCNEKITLWTSQNKIVLDTLNEKGVYHVKKDFILNKYEDVSHIFLEAYNYFTSKAKDIVPKPEGAEYPIWLFTDLRYVDKHEDSYILKIEVDRNKVILFDMEKWNRILNLSYIPENQEDAKKHAELLEKYGINNEADIYLKSYYPHLKSKVRRSWDRLFDENIVLSPCKQGALWEIRKEWVVGVE</sequence>
<evidence type="ECO:0000313" key="1">
    <source>
        <dbReference type="EMBL" id="MBU5436980.1"/>
    </source>
</evidence>
<dbReference type="RefSeq" id="WP_216516640.1">
    <property type="nucleotide sequence ID" value="NZ_JAHLPM010000002.1"/>
</dbReference>